<keyword evidence="3" id="KW-1185">Reference proteome</keyword>
<dbReference type="GO" id="GO:0016787">
    <property type="term" value="F:hydrolase activity"/>
    <property type="evidence" value="ECO:0007669"/>
    <property type="project" value="UniProtKB-KW"/>
</dbReference>
<keyword evidence="1" id="KW-0547">Nucleotide-binding</keyword>
<keyword evidence="1" id="KW-0233">DNA recombination</keyword>
<accession>A0A7I4Z6N0</accession>
<dbReference type="OMA" id="MISSRHW"/>
<dbReference type="GO" id="GO:0043139">
    <property type="term" value="F:5'-3' DNA helicase activity"/>
    <property type="evidence" value="ECO:0007669"/>
    <property type="project" value="UniProtKB-EC"/>
</dbReference>
<dbReference type="GO" id="GO:0005524">
    <property type="term" value="F:ATP binding"/>
    <property type="evidence" value="ECO:0007669"/>
    <property type="project" value="UniProtKB-KW"/>
</dbReference>
<dbReference type="GO" id="GO:0006281">
    <property type="term" value="P:DNA repair"/>
    <property type="evidence" value="ECO:0007669"/>
    <property type="project" value="UniProtKB-KW"/>
</dbReference>
<evidence type="ECO:0000259" key="2">
    <source>
        <dbReference type="Pfam" id="PF05970"/>
    </source>
</evidence>
<name>A0A7I4Z6N0_HAECO</name>
<dbReference type="PANTHER" id="PTHR10492">
    <property type="match status" value="1"/>
</dbReference>
<organism evidence="3 4">
    <name type="scientific">Haemonchus contortus</name>
    <name type="common">Barber pole worm</name>
    <dbReference type="NCBI Taxonomy" id="6289"/>
    <lineage>
        <taxon>Eukaryota</taxon>
        <taxon>Metazoa</taxon>
        <taxon>Ecdysozoa</taxon>
        <taxon>Nematoda</taxon>
        <taxon>Chromadorea</taxon>
        <taxon>Rhabditida</taxon>
        <taxon>Rhabditina</taxon>
        <taxon>Rhabditomorpha</taxon>
        <taxon>Strongyloidea</taxon>
        <taxon>Trichostrongylidae</taxon>
        <taxon>Haemonchus</taxon>
    </lineage>
</organism>
<dbReference type="Gene3D" id="3.40.50.300">
    <property type="entry name" value="P-loop containing nucleotide triphosphate hydrolases"/>
    <property type="match status" value="1"/>
</dbReference>
<comment type="similarity">
    <text evidence="1">Belongs to the helicase family.</text>
</comment>
<evidence type="ECO:0000256" key="1">
    <source>
        <dbReference type="RuleBase" id="RU363044"/>
    </source>
</evidence>
<dbReference type="InterPro" id="IPR010285">
    <property type="entry name" value="DNA_helicase_pif1-like_DEAD"/>
</dbReference>
<sequence>MDCSCCVQASAAVPRGLSCRNLRGLQRVKEQRAVALAYFDALDKMALIRKDLRDVITPPVEERPVIPNEEVNYEEYERLRLLRYESLNTRQKAAAVDIIDALDRPRNRCIFIDGPGGSGKTYLYNNVYDIAIGRRKKVGCVAWTGIAADLLPGGRTVNSLLLEPELLNETTTKEAREKEQWTW</sequence>
<dbReference type="WBParaSite" id="HCON_00183150-00001">
    <property type="protein sequence ID" value="HCON_00183150-00001"/>
    <property type="gene ID" value="HCON_00183150"/>
</dbReference>
<proteinExistence type="inferred from homology"/>
<keyword evidence="1" id="KW-0347">Helicase</keyword>
<keyword evidence="1" id="KW-0227">DNA damage</keyword>
<dbReference type="InterPro" id="IPR027417">
    <property type="entry name" value="P-loop_NTPase"/>
</dbReference>
<reference evidence="4" key="1">
    <citation type="submission" date="2020-12" db="UniProtKB">
        <authorList>
            <consortium name="WormBaseParasite"/>
        </authorList>
    </citation>
    <scope>IDENTIFICATION</scope>
    <source>
        <strain evidence="4">MHco3</strain>
    </source>
</reference>
<keyword evidence="1" id="KW-0067">ATP-binding</keyword>
<dbReference type="Pfam" id="PF05970">
    <property type="entry name" value="PIF1"/>
    <property type="match status" value="1"/>
</dbReference>
<dbReference type="Proteomes" id="UP000025227">
    <property type="component" value="Unplaced"/>
</dbReference>
<comment type="cofactor">
    <cofactor evidence="1">
        <name>Mg(2+)</name>
        <dbReference type="ChEBI" id="CHEBI:18420"/>
    </cofactor>
</comment>
<dbReference type="PANTHER" id="PTHR10492:SF57">
    <property type="entry name" value="ATP-DEPENDENT DNA HELICASE"/>
    <property type="match status" value="1"/>
</dbReference>
<keyword evidence="1" id="KW-0378">Hydrolase</keyword>
<dbReference type="GO" id="GO:0006310">
    <property type="term" value="P:DNA recombination"/>
    <property type="evidence" value="ECO:0007669"/>
    <property type="project" value="UniProtKB-KW"/>
</dbReference>
<dbReference type="AlphaFoldDB" id="A0A7I4Z6N0"/>
<comment type="catalytic activity">
    <reaction evidence="1">
        <text>ATP + H2O = ADP + phosphate + H(+)</text>
        <dbReference type="Rhea" id="RHEA:13065"/>
        <dbReference type="ChEBI" id="CHEBI:15377"/>
        <dbReference type="ChEBI" id="CHEBI:15378"/>
        <dbReference type="ChEBI" id="CHEBI:30616"/>
        <dbReference type="ChEBI" id="CHEBI:43474"/>
        <dbReference type="ChEBI" id="CHEBI:456216"/>
        <dbReference type="EC" id="5.6.2.3"/>
    </reaction>
</comment>
<evidence type="ECO:0000313" key="4">
    <source>
        <dbReference type="WBParaSite" id="HCON_00183150-00001"/>
    </source>
</evidence>
<dbReference type="OrthoDB" id="5860629at2759"/>
<dbReference type="GO" id="GO:0000723">
    <property type="term" value="P:telomere maintenance"/>
    <property type="evidence" value="ECO:0007669"/>
    <property type="project" value="InterPro"/>
</dbReference>
<dbReference type="SUPFAM" id="SSF52540">
    <property type="entry name" value="P-loop containing nucleoside triphosphate hydrolases"/>
    <property type="match status" value="1"/>
</dbReference>
<keyword evidence="1" id="KW-0234">DNA repair</keyword>
<dbReference type="EC" id="5.6.2.3" evidence="1"/>
<protein>
    <recommendedName>
        <fullName evidence="1">ATP-dependent DNA helicase</fullName>
        <ecNumber evidence="1">5.6.2.3</ecNumber>
    </recommendedName>
</protein>
<feature type="domain" description="DNA helicase Pif1-like DEAD-box helicase" evidence="2">
    <location>
        <begin position="87"/>
        <end position="171"/>
    </location>
</feature>
<evidence type="ECO:0000313" key="3">
    <source>
        <dbReference type="Proteomes" id="UP000025227"/>
    </source>
</evidence>